<reference evidence="1 2" key="1">
    <citation type="journal article" date="2013" name="Genome Announc.">
        <title>Draft Genome Sequence of Bacillus thuringiensis var. thuringiensis Strain T01-328, a Brazilian Isolate That Produces a Soluble Pesticide Protein, Cry1Ia.</title>
        <authorList>
            <person name="Varani A.M."/>
            <person name="Lemos M.V."/>
            <person name="Fernandes C.C."/>
            <person name="Lemos E.G."/>
            <person name="Alves E.C."/>
            <person name="Desiderio J.A."/>
        </authorList>
    </citation>
    <scope>NUCLEOTIDE SEQUENCE [LARGE SCALE GENOMIC DNA]</scope>
    <source>
        <strain evidence="1 2">T01-328</strain>
    </source>
</reference>
<protein>
    <submittedName>
        <fullName evidence="1">Uncharacterized protein</fullName>
    </submittedName>
</protein>
<proteinExistence type="predicted"/>
<dbReference type="EMBL" id="ARXZ02000004">
    <property type="protein sequence ID" value="ERI01411.1"/>
    <property type="molecule type" value="Genomic_DNA"/>
</dbReference>
<evidence type="ECO:0000313" key="2">
    <source>
        <dbReference type="Proteomes" id="UP000013487"/>
    </source>
</evidence>
<dbReference type="AlphaFoldDB" id="A0AAN4HKW4"/>
<evidence type="ECO:0000313" key="1">
    <source>
        <dbReference type="EMBL" id="ERI01411.1"/>
    </source>
</evidence>
<sequence length="51" mass="5968">MTEPKKYGILMQDKSGKVVQLEKGLTFKEAYSKVWDLRAKRDGNYYRLGNL</sequence>
<organism evidence="1 2">
    <name type="scientific">Bacillus thuringiensis T01-328</name>
    <dbReference type="NCBI Taxonomy" id="1324966"/>
    <lineage>
        <taxon>Bacteria</taxon>
        <taxon>Bacillati</taxon>
        <taxon>Bacillota</taxon>
        <taxon>Bacilli</taxon>
        <taxon>Bacillales</taxon>
        <taxon>Bacillaceae</taxon>
        <taxon>Bacillus</taxon>
        <taxon>Bacillus cereus group</taxon>
    </lineage>
</organism>
<dbReference type="Proteomes" id="UP000013487">
    <property type="component" value="Unassembled WGS sequence"/>
</dbReference>
<name>A0AAN4HKW4_BACTU</name>
<dbReference type="RefSeq" id="WP_000138674.1">
    <property type="nucleotide sequence ID" value="NZ_ARXZ02000004.1"/>
</dbReference>
<comment type="caution">
    <text evidence="1">The sequence shown here is derived from an EMBL/GenBank/DDBJ whole genome shotgun (WGS) entry which is preliminary data.</text>
</comment>
<accession>A0AAN4HKW4</accession>
<gene>
    <name evidence="1" type="ORF">BTCBT_002999</name>
</gene>